<evidence type="ECO:0000313" key="2">
    <source>
        <dbReference type="Proteomes" id="UP000198393"/>
    </source>
</evidence>
<dbReference type="EMBL" id="FZPD01000001">
    <property type="protein sequence ID" value="SNS51496.1"/>
    <property type="molecule type" value="Genomic_DNA"/>
</dbReference>
<dbReference type="AlphaFoldDB" id="A0A239F3K2"/>
<dbReference type="InterPro" id="IPR045944">
    <property type="entry name" value="DUF6364"/>
</dbReference>
<accession>A0A239F3K2</accession>
<keyword evidence="2" id="KW-1185">Reference proteome</keyword>
<sequence length="90" mass="10408">MKTKDKKTKLTLTVRKDIILLAKKKAKQQGVSVSRLFEDVFKEKLKSKNKSKEQIAGEALIEFLDNQPYTEPNEQSDKELIVEHLKKKHG</sequence>
<proteinExistence type="predicted"/>
<organism evidence="1 2">
    <name type="scientific">Ekhidna lutea</name>
    <dbReference type="NCBI Taxonomy" id="447679"/>
    <lineage>
        <taxon>Bacteria</taxon>
        <taxon>Pseudomonadati</taxon>
        <taxon>Bacteroidota</taxon>
        <taxon>Cytophagia</taxon>
        <taxon>Cytophagales</taxon>
        <taxon>Reichenbachiellaceae</taxon>
        <taxon>Ekhidna</taxon>
    </lineage>
</organism>
<name>A0A239F3K2_EKHLU</name>
<reference evidence="1 2" key="1">
    <citation type="submission" date="2017-06" db="EMBL/GenBank/DDBJ databases">
        <authorList>
            <person name="Kim H.J."/>
            <person name="Triplett B.A."/>
        </authorList>
    </citation>
    <scope>NUCLEOTIDE SEQUENCE [LARGE SCALE GENOMIC DNA]</scope>
    <source>
        <strain evidence="1 2">DSM 19307</strain>
    </source>
</reference>
<dbReference type="RefSeq" id="WP_089355239.1">
    <property type="nucleotide sequence ID" value="NZ_FZPD01000001.1"/>
</dbReference>
<dbReference type="Proteomes" id="UP000198393">
    <property type="component" value="Unassembled WGS sequence"/>
</dbReference>
<protein>
    <recommendedName>
        <fullName evidence="3">Ribbon-helix-helix protein, copG family</fullName>
    </recommendedName>
</protein>
<dbReference type="Pfam" id="PF19891">
    <property type="entry name" value="DUF6364"/>
    <property type="match status" value="1"/>
</dbReference>
<evidence type="ECO:0000313" key="1">
    <source>
        <dbReference type="EMBL" id="SNS51496.1"/>
    </source>
</evidence>
<evidence type="ECO:0008006" key="3">
    <source>
        <dbReference type="Google" id="ProtNLM"/>
    </source>
</evidence>
<gene>
    <name evidence="1" type="ORF">SAMN05421640_0474</name>
</gene>